<accession>A0ABR1UVA5</accession>
<dbReference type="InterPro" id="IPR012340">
    <property type="entry name" value="NA-bd_OB-fold"/>
</dbReference>
<feature type="region of interest" description="Disordered" evidence="1">
    <location>
        <begin position="1"/>
        <end position="20"/>
    </location>
</feature>
<dbReference type="Pfam" id="PF00023">
    <property type="entry name" value="Ank"/>
    <property type="match status" value="1"/>
</dbReference>
<name>A0ABR1UVA5_9PEZI</name>
<dbReference type="SUPFAM" id="SSF50249">
    <property type="entry name" value="Nucleic acid-binding proteins"/>
    <property type="match status" value="1"/>
</dbReference>
<reference evidence="2 3" key="1">
    <citation type="submission" date="2023-01" db="EMBL/GenBank/DDBJ databases">
        <title>Analysis of 21 Apiospora genomes using comparative genomics revels a genus with tremendous synthesis potential of carbohydrate active enzymes and secondary metabolites.</title>
        <authorList>
            <person name="Sorensen T."/>
        </authorList>
    </citation>
    <scope>NUCLEOTIDE SEQUENCE [LARGE SCALE GENOMIC DNA]</scope>
    <source>
        <strain evidence="2 3">CBS 114990</strain>
    </source>
</reference>
<proteinExistence type="predicted"/>
<keyword evidence="3" id="KW-1185">Reference proteome</keyword>
<dbReference type="Gene3D" id="1.25.40.20">
    <property type="entry name" value="Ankyrin repeat-containing domain"/>
    <property type="match status" value="1"/>
</dbReference>
<dbReference type="InterPro" id="IPR008991">
    <property type="entry name" value="Translation_prot_SH3-like_sf"/>
</dbReference>
<gene>
    <name evidence="2" type="ORF">PG997_014945</name>
</gene>
<dbReference type="SUPFAM" id="SSF48403">
    <property type="entry name" value="Ankyrin repeat"/>
    <property type="match status" value="1"/>
</dbReference>
<dbReference type="InterPro" id="IPR002110">
    <property type="entry name" value="Ankyrin_rpt"/>
</dbReference>
<dbReference type="GeneID" id="92052319"/>
<dbReference type="SMART" id="SM00248">
    <property type="entry name" value="ANK"/>
    <property type="match status" value="2"/>
</dbReference>
<dbReference type="InterPro" id="IPR014722">
    <property type="entry name" value="Rib_uL2_dom2"/>
</dbReference>
<feature type="region of interest" description="Disordered" evidence="1">
    <location>
        <begin position="480"/>
        <end position="507"/>
    </location>
</feature>
<evidence type="ECO:0000313" key="3">
    <source>
        <dbReference type="Proteomes" id="UP001433268"/>
    </source>
</evidence>
<protein>
    <submittedName>
        <fullName evidence="2">Uncharacterized protein</fullName>
    </submittedName>
</protein>
<dbReference type="Gene3D" id="2.30.30.30">
    <property type="match status" value="1"/>
</dbReference>
<dbReference type="InterPro" id="IPR036770">
    <property type="entry name" value="Ankyrin_rpt-contain_sf"/>
</dbReference>
<comment type="caution">
    <text evidence="2">The sequence shown here is derived from an EMBL/GenBank/DDBJ whole genome shotgun (WGS) entry which is preliminary data.</text>
</comment>
<dbReference type="Gene3D" id="2.40.50.140">
    <property type="entry name" value="Nucleic acid-binding proteins"/>
    <property type="match status" value="1"/>
</dbReference>
<evidence type="ECO:0000313" key="2">
    <source>
        <dbReference type="EMBL" id="KAK8062848.1"/>
    </source>
</evidence>
<dbReference type="PANTHER" id="PTHR11673">
    <property type="entry name" value="TRANSLATION INITIATION FACTOR 5A FAMILY MEMBER"/>
    <property type="match status" value="1"/>
</dbReference>
<dbReference type="Proteomes" id="UP001433268">
    <property type="component" value="Unassembled WGS sequence"/>
</dbReference>
<evidence type="ECO:0000256" key="1">
    <source>
        <dbReference type="SAM" id="MobiDB-lite"/>
    </source>
</evidence>
<dbReference type="RefSeq" id="XP_066661447.1">
    <property type="nucleotide sequence ID" value="XM_066819259.1"/>
</dbReference>
<dbReference type="EMBL" id="JAQQWN010000010">
    <property type="protein sequence ID" value="KAK8062848.1"/>
    <property type="molecule type" value="Genomic_DNA"/>
</dbReference>
<sequence length="731" mass="82594">MVRVQDTTEGDNEPSQPQHNSVVIPCHHIRLGDILFLQGRPCQVIRISTSAATGQHRYLGVDLFTKQLHEQSSQIQHPSPSVVVQIMRGPIFYQYRGCVIALNKEGDVIPGLPVSEQGNLWGRLTQAFESGRGSVRVLVLRDGDHELCVDMKVIYGSRIPIVESEKVIDLHSLARHGQLDEVRRAIAQGWAHLDSLDDRKRPPIFDAIENFHYDVAAQLAYAGSNLNIVVEINSEAKTALDIAVETAKIDPIMARLPDILLENGPKPILDIEVTISDLLVATAKGNHNRVKELLDGGTVQPGLHDRLGYTALHEAACFGRYDIAELIINTIGGELTPVFDGVFDAIVERPAHRRFLGDARKSPPDVGKDHVEVLELLLRKGVLPNQRQCTKTLRYTMLKKLAETLEAPIRSTLQQMLLILRRYSLDSIPYFDAGIQQLLADRFVGKKRNETTANWKRVLHKPCTLDESYYISLSKRETDRRNNDQIVTKSRRRQNQPNQPEAHQKNILMNRPGDLNSVVLLMIKSAVEVFDPPSNCGFEENVLEMFDQSIARLAKGELEAYKKLGTLMKEETTKVGQNPMSDTSEDADQLREIKDIKDELRMIDRIFHQQLDVIEKYENFKKPRQESEQETLVKLKTGLGVRSSRVEELLRDAKSVEGSIRYLLDIKHMRGNLIVATNTSTLAEDAKKRVQEGEWQNEILFVFTAVTVIFIPWLIKPDTHIVDVRTFGSAE</sequence>
<dbReference type="InterPro" id="IPR001884">
    <property type="entry name" value="IF5A-like"/>
</dbReference>
<dbReference type="SUPFAM" id="SSF50104">
    <property type="entry name" value="Translation proteins SH3-like domain"/>
    <property type="match status" value="1"/>
</dbReference>
<organism evidence="2 3">
    <name type="scientific">Apiospora hydei</name>
    <dbReference type="NCBI Taxonomy" id="1337664"/>
    <lineage>
        <taxon>Eukaryota</taxon>
        <taxon>Fungi</taxon>
        <taxon>Dikarya</taxon>
        <taxon>Ascomycota</taxon>
        <taxon>Pezizomycotina</taxon>
        <taxon>Sordariomycetes</taxon>
        <taxon>Xylariomycetidae</taxon>
        <taxon>Amphisphaeriales</taxon>
        <taxon>Apiosporaceae</taxon>
        <taxon>Apiospora</taxon>
    </lineage>
</organism>